<gene>
    <name evidence="1" type="ORF">L1049_016313</name>
</gene>
<keyword evidence="2" id="KW-1185">Reference proteome</keyword>
<sequence length="134" mass="14263">MKSRLSAASARYKESISKSTRGFKEKLIARNNSVKELSKGVQREMNAGIAGVARILERLDLAPKRSGASVSDSNCTVGTSNFSYKGKDVQDNVISQPLNDDKGETAHNLSSNALSCVSNAIPGPMEVSHAQSGH</sequence>
<comment type="caution">
    <text evidence="1">The sequence shown here is derived from an EMBL/GenBank/DDBJ whole genome shotgun (WGS) entry which is preliminary data.</text>
</comment>
<proteinExistence type="predicted"/>
<evidence type="ECO:0000313" key="2">
    <source>
        <dbReference type="Proteomes" id="UP001415857"/>
    </source>
</evidence>
<evidence type="ECO:0000313" key="1">
    <source>
        <dbReference type="EMBL" id="KAK9287871.1"/>
    </source>
</evidence>
<protein>
    <submittedName>
        <fullName evidence="1">Uncharacterized protein</fullName>
    </submittedName>
</protein>
<dbReference type="AlphaFoldDB" id="A0AAP0RZ33"/>
<reference evidence="1 2" key="1">
    <citation type="journal article" date="2024" name="Plant J.">
        <title>Genome sequences and population genomics reveal climatic adaptation and genomic divergence between two closely related sweetgum species.</title>
        <authorList>
            <person name="Xu W.Q."/>
            <person name="Ren C.Q."/>
            <person name="Zhang X.Y."/>
            <person name="Comes H.P."/>
            <person name="Liu X.H."/>
            <person name="Li Y.G."/>
            <person name="Kettle C.J."/>
            <person name="Jalonen R."/>
            <person name="Gaisberger H."/>
            <person name="Ma Y.Z."/>
            <person name="Qiu Y.X."/>
        </authorList>
    </citation>
    <scope>NUCLEOTIDE SEQUENCE [LARGE SCALE GENOMIC DNA]</scope>
    <source>
        <strain evidence="1">Hangzhou</strain>
    </source>
</reference>
<dbReference type="Proteomes" id="UP001415857">
    <property type="component" value="Unassembled WGS sequence"/>
</dbReference>
<organism evidence="1 2">
    <name type="scientific">Liquidambar formosana</name>
    <name type="common">Formosan gum</name>
    <dbReference type="NCBI Taxonomy" id="63359"/>
    <lineage>
        <taxon>Eukaryota</taxon>
        <taxon>Viridiplantae</taxon>
        <taxon>Streptophyta</taxon>
        <taxon>Embryophyta</taxon>
        <taxon>Tracheophyta</taxon>
        <taxon>Spermatophyta</taxon>
        <taxon>Magnoliopsida</taxon>
        <taxon>eudicotyledons</taxon>
        <taxon>Gunneridae</taxon>
        <taxon>Pentapetalae</taxon>
        <taxon>Saxifragales</taxon>
        <taxon>Altingiaceae</taxon>
        <taxon>Liquidambar</taxon>
    </lineage>
</organism>
<name>A0AAP0RZ33_LIQFO</name>
<dbReference type="EMBL" id="JBBPBK010000003">
    <property type="protein sequence ID" value="KAK9287871.1"/>
    <property type="molecule type" value="Genomic_DNA"/>
</dbReference>
<accession>A0AAP0RZ33</accession>